<dbReference type="EMBL" id="BJUV01000004">
    <property type="protein sequence ID" value="GEK82322.1"/>
    <property type="molecule type" value="Genomic_DNA"/>
</dbReference>
<dbReference type="Proteomes" id="UP000321154">
    <property type="component" value="Unassembled WGS sequence"/>
</dbReference>
<accession>A0ABQ0ULG6</accession>
<proteinExistence type="predicted"/>
<evidence type="ECO:0000313" key="2">
    <source>
        <dbReference type="EMBL" id="GEK82322.1"/>
    </source>
</evidence>
<feature type="region of interest" description="Disordered" evidence="1">
    <location>
        <begin position="91"/>
        <end position="130"/>
    </location>
</feature>
<feature type="compositionally biased region" description="Basic and acidic residues" evidence="1">
    <location>
        <begin position="120"/>
        <end position="130"/>
    </location>
</feature>
<comment type="caution">
    <text evidence="2">The sequence shown here is derived from an EMBL/GenBank/DDBJ whole genome shotgun (WGS) entry which is preliminary data.</text>
</comment>
<reference evidence="2 3" key="1">
    <citation type="submission" date="2019-07" db="EMBL/GenBank/DDBJ databases">
        <title>Whole genome shotgun sequence of Frigoribacterium faeni NBRC 103066.</title>
        <authorList>
            <person name="Hosoyama A."/>
            <person name="Uohara A."/>
            <person name="Ohji S."/>
            <person name="Ichikawa N."/>
        </authorList>
    </citation>
    <scope>NUCLEOTIDE SEQUENCE [LARGE SCALE GENOMIC DNA]</scope>
    <source>
        <strain evidence="2 3">NBRC 103066</strain>
    </source>
</reference>
<keyword evidence="3" id="KW-1185">Reference proteome</keyword>
<evidence type="ECO:0000313" key="3">
    <source>
        <dbReference type="Proteomes" id="UP000321154"/>
    </source>
</evidence>
<sequence length="130" mass="14760">MVGARRPGGIEGLRQLAESYPDELLWELHKLGIRVEDIGEAVDHVQVDRLLRVATRNPSSVLYAARAGWDYPVSREWMAVADFIDAFYSANSKRKPKPYPRPWKDNNTSRLGKTSLSPAEAREVLRKNRG</sequence>
<evidence type="ECO:0000256" key="1">
    <source>
        <dbReference type="SAM" id="MobiDB-lite"/>
    </source>
</evidence>
<feature type="compositionally biased region" description="Polar residues" evidence="1">
    <location>
        <begin position="105"/>
        <end position="117"/>
    </location>
</feature>
<gene>
    <name evidence="2" type="ORF">FFA01_06310</name>
</gene>
<name>A0ABQ0ULG6_9MICO</name>
<protein>
    <submittedName>
        <fullName evidence="2">Uncharacterized protein</fullName>
    </submittedName>
</protein>
<organism evidence="2 3">
    <name type="scientific">Frigoribacterium faeni</name>
    <dbReference type="NCBI Taxonomy" id="145483"/>
    <lineage>
        <taxon>Bacteria</taxon>
        <taxon>Bacillati</taxon>
        <taxon>Actinomycetota</taxon>
        <taxon>Actinomycetes</taxon>
        <taxon>Micrococcales</taxon>
        <taxon>Microbacteriaceae</taxon>
        <taxon>Frigoribacterium</taxon>
    </lineage>
</organism>